<dbReference type="EMBL" id="CP019605">
    <property type="protein sequence ID" value="AQP44326.1"/>
    <property type="molecule type" value="Genomic_DNA"/>
</dbReference>
<dbReference type="KEGG" id="tfl:RPIT_05450"/>
<gene>
    <name evidence="1" type="ORF">RPIT_05450</name>
</gene>
<dbReference type="RefSeq" id="WP_077341375.1">
    <property type="nucleotide sequence ID" value="NZ_CP019605.1"/>
</dbReference>
<name>A0A1Q2CDZ1_9ACTN</name>
<accession>A0A1Q2CDZ1</accession>
<evidence type="ECO:0000313" key="1">
    <source>
        <dbReference type="EMBL" id="AQP44326.1"/>
    </source>
</evidence>
<dbReference type="AlphaFoldDB" id="A0A1Q2CDZ1"/>
<sequence length="440" mass="47749">MNYSTDPFRDRLQRLLPEAPETTTWAGTAASRGQARRMRAVSSGVVAASMAVVGVLGVQWLQDVREPLVDAVPATSAPPSADTAPSESICAIESLQSTATLDSVNEATLCVVSNGRLRAQQLDRDEATALIDELRDGRERSGSSEAHQATPTLRLHDNSGNGVVILHQGADARWLLSDEQGEWLWTPTDASQRTLAEAARVAEGDQSNEELCTTTVLARSSTESLTQGAAKVWLCSSWRYAPPEPLEGGRAAQFVSGTLTRSEECVSQPADEWLIAEYADGTRERLTIPSADCSPGVGSLTTFRDLLLEQRRATDEWASIQVPPFAKPCLASEVDSFMPLDLDRAARVLVCTGEDGVGLPADDRDRLVSELQDSASLVAGTPPRSPVRLALLWPNGERLWLRDGGSPQTFYFVDHTGATHQWRPSPVLQQILERVRITGR</sequence>
<dbReference type="Proteomes" id="UP000188324">
    <property type="component" value="Chromosome"/>
</dbReference>
<dbReference type="STRING" id="1610493.RPIT_05450"/>
<reference evidence="1 2" key="1">
    <citation type="journal article" date="2016" name="Int. J. Syst. Evol. Microbiol.">
        <title>Tessaracoccus flavus sp. nov., isolated from the drainage system of a lindane-producing factory.</title>
        <authorList>
            <person name="Kumari R."/>
            <person name="Singh P."/>
            <person name="Schumann P."/>
            <person name="Lal R."/>
        </authorList>
    </citation>
    <scope>NUCLEOTIDE SEQUENCE [LARGE SCALE GENOMIC DNA]</scope>
    <source>
        <strain evidence="1 2">RP1T</strain>
    </source>
</reference>
<keyword evidence="2" id="KW-1185">Reference proteome</keyword>
<organism evidence="1 2">
    <name type="scientific">Tessaracoccus flavus</name>
    <dbReference type="NCBI Taxonomy" id="1610493"/>
    <lineage>
        <taxon>Bacteria</taxon>
        <taxon>Bacillati</taxon>
        <taxon>Actinomycetota</taxon>
        <taxon>Actinomycetes</taxon>
        <taxon>Propionibacteriales</taxon>
        <taxon>Propionibacteriaceae</taxon>
        <taxon>Tessaracoccus</taxon>
    </lineage>
</organism>
<evidence type="ECO:0000313" key="2">
    <source>
        <dbReference type="Proteomes" id="UP000188324"/>
    </source>
</evidence>
<protein>
    <submittedName>
        <fullName evidence="1">Uncharacterized protein</fullName>
    </submittedName>
</protein>
<proteinExistence type="predicted"/>